<gene>
    <name evidence="1" type="ORF">M9H77_16234</name>
</gene>
<organism evidence="1 2">
    <name type="scientific">Catharanthus roseus</name>
    <name type="common">Madagascar periwinkle</name>
    <name type="synonym">Vinca rosea</name>
    <dbReference type="NCBI Taxonomy" id="4058"/>
    <lineage>
        <taxon>Eukaryota</taxon>
        <taxon>Viridiplantae</taxon>
        <taxon>Streptophyta</taxon>
        <taxon>Embryophyta</taxon>
        <taxon>Tracheophyta</taxon>
        <taxon>Spermatophyta</taxon>
        <taxon>Magnoliopsida</taxon>
        <taxon>eudicotyledons</taxon>
        <taxon>Gunneridae</taxon>
        <taxon>Pentapetalae</taxon>
        <taxon>asterids</taxon>
        <taxon>lamiids</taxon>
        <taxon>Gentianales</taxon>
        <taxon>Apocynaceae</taxon>
        <taxon>Rauvolfioideae</taxon>
        <taxon>Vinceae</taxon>
        <taxon>Catharanthinae</taxon>
        <taxon>Catharanthus</taxon>
    </lineage>
</organism>
<comment type="caution">
    <text evidence="1">The sequence shown here is derived from an EMBL/GenBank/DDBJ whole genome shotgun (WGS) entry which is preliminary data.</text>
</comment>
<proteinExistence type="predicted"/>
<sequence>MATSSKESPSNNPGLHSTSDEATKVCFQCDCLNVWLLKRLDFPELKSSLYFMGYEDVSLAPSNPLERTYWTFGRKATVELTHNWGTEDDPDFKGYHNGNSEPCGFATNYNNHVPRVMLHSTKDERHIAITVDDTYKACERFERLGVEFVKKPDDAVDNSFFFYLNDIRVRFAGKFKGFAFIKDPDGYWIEIFDIERIRKLTAGNCSAYLLTKAALSYDIFME</sequence>
<reference evidence="2" key="1">
    <citation type="journal article" date="2023" name="Nat. Plants">
        <title>Single-cell RNA sequencing provides a high-resolution roadmap for understanding the multicellular compartmentation of specialized metabolism.</title>
        <authorList>
            <person name="Sun S."/>
            <person name="Shen X."/>
            <person name="Li Y."/>
            <person name="Li Y."/>
            <person name="Wang S."/>
            <person name="Li R."/>
            <person name="Zhang H."/>
            <person name="Shen G."/>
            <person name="Guo B."/>
            <person name="Wei J."/>
            <person name="Xu J."/>
            <person name="St-Pierre B."/>
            <person name="Chen S."/>
            <person name="Sun C."/>
        </authorList>
    </citation>
    <scope>NUCLEOTIDE SEQUENCE [LARGE SCALE GENOMIC DNA]</scope>
</reference>
<evidence type="ECO:0000313" key="1">
    <source>
        <dbReference type="EMBL" id="KAI5666381.1"/>
    </source>
</evidence>
<keyword evidence="2" id="KW-1185">Reference proteome</keyword>
<dbReference type="EMBL" id="CM044704">
    <property type="protein sequence ID" value="KAI5666381.1"/>
    <property type="molecule type" value="Genomic_DNA"/>
</dbReference>
<evidence type="ECO:0000313" key="2">
    <source>
        <dbReference type="Proteomes" id="UP001060085"/>
    </source>
</evidence>
<dbReference type="Proteomes" id="UP001060085">
    <property type="component" value="Linkage Group LG04"/>
</dbReference>
<accession>A0ACC0B091</accession>
<name>A0ACC0B091_CATRO</name>
<protein>
    <submittedName>
        <fullName evidence="1">Uncharacterized protein</fullName>
    </submittedName>
</protein>